<dbReference type="Proteomes" id="UP000007875">
    <property type="component" value="Unassembled WGS sequence"/>
</dbReference>
<evidence type="ECO:0000313" key="3">
    <source>
        <dbReference type="Proteomes" id="UP000007875"/>
    </source>
</evidence>
<reference evidence="3" key="1">
    <citation type="submission" date="2003-08" db="EMBL/GenBank/DDBJ databases">
        <authorList>
            <person name="Birren B."/>
            <person name="Nusbaum C."/>
            <person name="Abebe A."/>
            <person name="Abouelleil A."/>
            <person name="Adekoya E."/>
            <person name="Ait-zahra M."/>
            <person name="Allen N."/>
            <person name="Allen T."/>
            <person name="An P."/>
            <person name="Anderson M."/>
            <person name="Anderson S."/>
            <person name="Arachchi H."/>
            <person name="Armbruster J."/>
            <person name="Bachantsang P."/>
            <person name="Baldwin J."/>
            <person name="Barry A."/>
            <person name="Bayul T."/>
            <person name="Blitshsteyn B."/>
            <person name="Bloom T."/>
            <person name="Blye J."/>
            <person name="Boguslavskiy L."/>
            <person name="Borowsky M."/>
            <person name="Boukhgalter B."/>
            <person name="Brunache A."/>
            <person name="Butler J."/>
            <person name="Calixte N."/>
            <person name="Calvo S."/>
            <person name="Camarata J."/>
            <person name="Campo K."/>
            <person name="Chang J."/>
            <person name="Cheshatsang Y."/>
            <person name="Citroen M."/>
            <person name="Collymore A."/>
            <person name="Considine T."/>
            <person name="Cook A."/>
            <person name="Cooke P."/>
            <person name="Corum B."/>
            <person name="Cuomo C."/>
            <person name="David R."/>
            <person name="Dawoe T."/>
            <person name="Degray S."/>
            <person name="Dodge S."/>
            <person name="Dooley K."/>
            <person name="Dorje P."/>
            <person name="Dorjee K."/>
            <person name="Dorris L."/>
            <person name="Duffey N."/>
            <person name="Dupes A."/>
            <person name="Elkins T."/>
            <person name="Engels R."/>
            <person name="Erickson J."/>
            <person name="Farina A."/>
            <person name="Faro S."/>
            <person name="Ferreira P."/>
            <person name="Fischer H."/>
            <person name="Fitzgerald M."/>
            <person name="Foley K."/>
            <person name="Gage D."/>
            <person name="Galagan J."/>
            <person name="Gearin G."/>
            <person name="Gnerre S."/>
            <person name="Gnirke A."/>
            <person name="Goyette A."/>
            <person name="Graham J."/>
            <person name="Grandbois E."/>
            <person name="Gyaltsen K."/>
            <person name="Hafez N."/>
            <person name="Hagopian D."/>
            <person name="Hagos B."/>
            <person name="Hall J."/>
            <person name="Hatcher B."/>
            <person name="Heller A."/>
            <person name="Higgins H."/>
            <person name="Honan T."/>
            <person name="Horn A."/>
            <person name="Houde N."/>
            <person name="Hughes L."/>
            <person name="Hulme W."/>
            <person name="Husby E."/>
            <person name="Iliev I."/>
            <person name="Jaffe D."/>
            <person name="Jones C."/>
            <person name="Kamal M."/>
            <person name="Kamat A."/>
            <person name="Kamvysselis M."/>
            <person name="Karlsson E."/>
            <person name="Kells C."/>
            <person name="Kieu A."/>
            <person name="Kisner P."/>
            <person name="Kodira C."/>
            <person name="Kulbokas E."/>
            <person name="Labutti K."/>
            <person name="Lama D."/>
            <person name="Landers T."/>
            <person name="Leger J."/>
            <person name="Levine S."/>
            <person name="Lewis D."/>
            <person name="Lewis T."/>
            <person name="Lindblad-toh K."/>
            <person name="Liu X."/>
            <person name="Lokyitsang T."/>
            <person name="Lokyitsang Y."/>
            <person name="Lucien O."/>
            <person name="Lui A."/>
            <person name="Ma L.J."/>
            <person name="Mabbitt R."/>
            <person name="Macdonald J."/>
            <person name="Maclean C."/>
            <person name="Major J."/>
            <person name="Manning J."/>
            <person name="Marabella R."/>
            <person name="Maru K."/>
            <person name="Matthews C."/>
            <person name="Mauceli E."/>
            <person name="Mccarthy M."/>
            <person name="Mcdonough S."/>
            <person name="Mcghee T."/>
            <person name="Meldrim J."/>
            <person name="Meneus L."/>
            <person name="Mesirov J."/>
            <person name="Mihalev A."/>
            <person name="Mihova T."/>
            <person name="Mikkelsen T."/>
            <person name="Mlenga V."/>
            <person name="Moru K."/>
            <person name="Mozes J."/>
            <person name="Mulrain L."/>
            <person name="Munson G."/>
            <person name="Naylor J."/>
            <person name="Newes C."/>
            <person name="Nguyen C."/>
            <person name="Nguyen N."/>
            <person name="Nguyen T."/>
            <person name="Nicol R."/>
            <person name="Nielsen C."/>
            <person name="Nizzari M."/>
            <person name="Norbu C."/>
            <person name="Norbu N."/>
            <person name="O'donnell P."/>
            <person name="Okoawo O."/>
            <person name="O'leary S."/>
            <person name="Omotosho B."/>
            <person name="O'neill K."/>
            <person name="Osman S."/>
            <person name="Parker S."/>
            <person name="Perrin D."/>
            <person name="Phunkhang P."/>
            <person name="Piqani B."/>
            <person name="Purcell S."/>
            <person name="Rachupka T."/>
            <person name="Ramasamy U."/>
            <person name="Rameau R."/>
            <person name="Ray V."/>
            <person name="Raymond C."/>
            <person name="Retta R."/>
            <person name="Richardson S."/>
            <person name="Rise C."/>
            <person name="Rodriguez J."/>
            <person name="Rogers J."/>
            <person name="Rogov P."/>
            <person name="Rutman M."/>
            <person name="Schupbach R."/>
            <person name="Seaman C."/>
            <person name="Settipalli S."/>
            <person name="Sharpe T."/>
            <person name="Sheridan J."/>
            <person name="Sherpa N."/>
            <person name="Shi J."/>
            <person name="Smirnov S."/>
            <person name="Smith C."/>
            <person name="Sougnez C."/>
            <person name="Spencer B."/>
            <person name="Stalker J."/>
            <person name="Stange-thomann N."/>
            <person name="Stavropoulos S."/>
            <person name="Stetson K."/>
            <person name="Stone C."/>
            <person name="Stone S."/>
            <person name="Stubbs M."/>
            <person name="Talamas J."/>
            <person name="Tchuinga P."/>
            <person name="Tenzing P."/>
            <person name="Tesfaye S."/>
            <person name="Theodore J."/>
            <person name="Thoulutsang Y."/>
            <person name="Topham K."/>
            <person name="Towey S."/>
            <person name="Tsamla T."/>
            <person name="Tsomo N."/>
            <person name="Vallee D."/>
            <person name="Vassiliev H."/>
            <person name="Venkataraman V."/>
            <person name="Vinson J."/>
            <person name="Vo A."/>
            <person name="Wade C."/>
            <person name="Wang S."/>
            <person name="Wangchuk T."/>
            <person name="Wangdi T."/>
            <person name="Whittaker C."/>
            <person name="Wilkinson J."/>
            <person name="Wu Y."/>
            <person name="Wyman D."/>
            <person name="Yadav S."/>
            <person name="Yang S."/>
            <person name="Yang X."/>
            <person name="Yeager S."/>
            <person name="Yee E."/>
            <person name="Young G."/>
            <person name="Zainoun J."/>
            <person name="Zembeck L."/>
            <person name="Zimmer A."/>
            <person name="Zody M."/>
            <person name="Lander E."/>
        </authorList>
    </citation>
    <scope>NUCLEOTIDE SEQUENCE [LARGE SCALE GENOMIC DNA]</scope>
</reference>
<dbReference type="Ensembl" id="ENSCSAVT00000001396.1">
    <property type="protein sequence ID" value="ENSCSAVP00000001380.1"/>
    <property type="gene ID" value="ENSCSAVG00000000771.1"/>
</dbReference>
<proteinExistence type="predicted"/>
<keyword evidence="1" id="KW-0472">Membrane</keyword>
<organism evidence="2 3">
    <name type="scientific">Ciona savignyi</name>
    <name type="common">Pacific transparent sea squirt</name>
    <dbReference type="NCBI Taxonomy" id="51511"/>
    <lineage>
        <taxon>Eukaryota</taxon>
        <taxon>Metazoa</taxon>
        <taxon>Chordata</taxon>
        <taxon>Tunicata</taxon>
        <taxon>Ascidiacea</taxon>
        <taxon>Phlebobranchia</taxon>
        <taxon>Cionidae</taxon>
        <taxon>Ciona</taxon>
    </lineage>
</organism>
<dbReference type="InParanoid" id="H2Y7T2"/>
<reference evidence="2" key="3">
    <citation type="submission" date="2025-09" db="UniProtKB">
        <authorList>
            <consortium name="Ensembl"/>
        </authorList>
    </citation>
    <scope>IDENTIFICATION</scope>
</reference>
<evidence type="ECO:0000313" key="2">
    <source>
        <dbReference type="Ensembl" id="ENSCSAVP00000001380.1"/>
    </source>
</evidence>
<keyword evidence="1" id="KW-0812">Transmembrane</keyword>
<accession>H2Y7T2</accession>
<keyword evidence="1" id="KW-1133">Transmembrane helix</keyword>
<keyword evidence="3" id="KW-1185">Reference proteome</keyword>
<name>H2Y7T2_CIOSA</name>
<reference evidence="2" key="2">
    <citation type="submission" date="2025-08" db="UniProtKB">
        <authorList>
            <consortium name="Ensembl"/>
        </authorList>
    </citation>
    <scope>IDENTIFICATION</scope>
</reference>
<protein>
    <submittedName>
        <fullName evidence="2">Uncharacterized protein</fullName>
    </submittedName>
</protein>
<sequence>MCALTIHEIQIMCENRSIVLDYSVPNIYGNTVTVLFCHPGQGINYCGAEILILRNQPLRSMLVLSLPEHEKQSLEYIVIVQTTRLVKKSLLISFYKCNESSYPTPIFTYLTVPVFILPVACFLVYVLYCKKCTLHQNMHTNKSQPAFQPSSKISKIYIIFVDDHPLHIE</sequence>
<feature type="transmembrane region" description="Helical" evidence="1">
    <location>
        <begin position="106"/>
        <end position="128"/>
    </location>
</feature>
<dbReference type="HOGENOM" id="CLU_1582117_0_0_1"/>
<dbReference type="AlphaFoldDB" id="H2Y7T2"/>
<evidence type="ECO:0000256" key="1">
    <source>
        <dbReference type="SAM" id="Phobius"/>
    </source>
</evidence>